<dbReference type="PROSITE" id="PS01186">
    <property type="entry name" value="EGF_2"/>
    <property type="match status" value="1"/>
</dbReference>
<dbReference type="Proteomes" id="UP000604046">
    <property type="component" value="Unassembled WGS sequence"/>
</dbReference>
<comment type="similarity">
    <text evidence="1">Belongs to the glycosyltransferase 15 family.</text>
</comment>
<dbReference type="AlphaFoldDB" id="A0A812VAE9"/>
<dbReference type="PANTHER" id="PTHR31121">
    <property type="entry name" value="ALPHA-1,2 MANNOSYLTRANSFERASE KTR1"/>
    <property type="match status" value="1"/>
</dbReference>
<gene>
    <name evidence="5" type="primary">omh3</name>
    <name evidence="5" type="ORF">SNAT2548_LOCUS35174</name>
</gene>
<dbReference type="GO" id="GO:0000032">
    <property type="term" value="P:cell wall mannoprotein biosynthetic process"/>
    <property type="evidence" value="ECO:0007669"/>
    <property type="project" value="TreeGrafter"/>
</dbReference>
<dbReference type="OrthoDB" id="448157at2759"/>
<dbReference type="GO" id="GO:0000026">
    <property type="term" value="F:alpha-1,2-mannosyltransferase activity"/>
    <property type="evidence" value="ECO:0007669"/>
    <property type="project" value="TreeGrafter"/>
</dbReference>
<proteinExistence type="inferred from homology"/>
<evidence type="ECO:0000313" key="6">
    <source>
        <dbReference type="Proteomes" id="UP000604046"/>
    </source>
</evidence>
<dbReference type="Pfam" id="PF01793">
    <property type="entry name" value="Glyco_transf_15"/>
    <property type="match status" value="1"/>
</dbReference>
<dbReference type="GO" id="GO:0016020">
    <property type="term" value="C:membrane"/>
    <property type="evidence" value="ECO:0007669"/>
    <property type="project" value="InterPro"/>
</dbReference>
<dbReference type="GO" id="GO:0005794">
    <property type="term" value="C:Golgi apparatus"/>
    <property type="evidence" value="ECO:0007669"/>
    <property type="project" value="TreeGrafter"/>
</dbReference>
<evidence type="ECO:0000256" key="1">
    <source>
        <dbReference type="ARBA" id="ARBA00007677"/>
    </source>
</evidence>
<dbReference type="InterPro" id="IPR002049">
    <property type="entry name" value="LE_dom"/>
</dbReference>
<dbReference type="EMBL" id="CAJNDS010002850">
    <property type="protein sequence ID" value="CAE7618903.1"/>
    <property type="molecule type" value="Genomic_DNA"/>
</dbReference>
<keyword evidence="6" id="KW-1185">Reference proteome</keyword>
<dbReference type="PROSITE" id="PS00022">
    <property type="entry name" value="EGF_1"/>
    <property type="match status" value="1"/>
</dbReference>
<evidence type="ECO:0000259" key="3">
    <source>
        <dbReference type="PROSITE" id="PS00022"/>
    </source>
</evidence>
<dbReference type="Gene3D" id="3.90.550.10">
    <property type="entry name" value="Spore Coat Polysaccharide Biosynthesis Protein SpsA, Chain A"/>
    <property type="match status" value="1"/>
</dbReference>
<dbReference type="PANTHER" id="PTHR31121:SF6">
    <property type="entry name" value="ALPHA-1,2 MANNOSYLTRANSFERASE KTR1"/>
    <property type="match status" value="1"/>
</dbReference>
<evidence type="ECO:0000259" key="4">
    <source>
        <dbReference type="PROSITE" id="PS01186"/>
    </source>
</evidence>
<protein>
    <submittedName>
        <fullName evidence="5">Omh3 protein</fullName>
    </submittedName>
</protein>
<dbReference type="InterPro" id="IPR029044">
    <property type="entry name" value="Nucleotide-diphossugar_trans"/>
</dbReference>
<organism evidence="5 6">
    <name type="scientific">Symbiodinium natans</name>
    <dbReference type="NCBI Taxonomy" id="878477"/>
    <lineage>
        <taxon>Eukaryota</taxon>
        <taxon>Sar</taxon>
        <taxon>Alveolata</taxon>
        <taxon>Dinophyceae</taxon>
        <taxon>Suessiales</taxon>
        <taxon>Symbiodiniaceae</taxon>
        <taxon>Symbiodinium</taxon>
    </lineage>
</organism>
<evidence type="ECO:0000313" key="5">
    <source>
        <dbReference type="EMBL" id="CAE7618903.1"/>
    </source>
</evidence>
<sequence>MLRMPTYRPQAGLVKIEARLQAIWWLAQCSLASASAIMEEQGYALLHLEHTFAVFVLKATWSAVSPLLRPVSAPASSIGSLGEVGSSGLRGVEPGAVTLYDHWLKGWHCSAAAPGLFGLETVRGAAELAALRNRSVPAEVQRESLCQFILAHRLPLVDWNDICTKAAAVLPQSWRSWELQDPLDEPGKAYVLQSSGRGRCLSHLGFCECFPPYRGRFCEHVEPGKKDSSRKYRAVLHYLVGDREKLLADFERTLPILWERFNNQEDYPVVVFHDGMSKASRKRILEASSNRIWFAYVEDFKSVPAVFKGRIELELGGYGLGYRGMCRFRSGPIFVQPVMKGFDYAWTLDTDGYFPADILSDPLERMWREDRVYGYSHVSRDQASAVQHFWEFCRLYFESKGIDPKATKMMRRLTDALVLRDTYWHEWNRVLFMNDIEITKLSWFQSPQYQDPTARLLLAVHAMAVINSKDFGFE</sequence>
<dbReference type="SUPFAM" id="SSF53448">
    <property type="entry name" value="Nucleotide-diphospho-sugar transferases"/>
    <property type="match status" value="1"/>
</dbReference>
<name>A0A812VAE9_9DINO</name>
<feature type="domain" description="EGF-like" evidence="3 4">
    <location>
        <begin position="207"/>
        <end position="218"/>
    </location>
</feature>
<dbReference type="CDD" id="cd00055">
    <property type="entry name" value="EGF_Lam"/>
    <property type="match status" value="1"/>
</dbReference>
<dbReference type="InterPro" id="IPR002685">
    <property type="entry name" value="Glyco_trans_15"/>
</dbReference>
<reference evidence="5" key="1">
    <citation type="submission" date="2021-02" db="EMBL/GenBank/DDBJ databases">
        <authorList>
            <person name="Dougan E. K."/>
            <person name="Rhodes N."/>
            <person name="Thang M."/>
            <person name="Chan C."/>
        </authorList>
    </citation>
    <scope>NUCLEOTIDE SEQUENCE</scope>
</reference>
<dbReference type="InterPro" id="IPR000742">
    <property type="entry name" value="EGF"/>
</dbReference>
<comment type="caution">
    <text evidence="5">The sequence shown here is derived from an EMBL/GenBank/DDBJ whole genome shotgun (WGS) entry which is preliminary data.</text>
</comment>
<keyword evidence="2" id="KW-0808">Transferase</keyword>
<evidence type="ECO:0000256" key="2">
    <source>
        <dbReference type="ARBA" id="ARBA00022679"/>
    </source>
</evidence>
<accession>A0A812VAE9</accession>
<dbReference type="GO" id="GO:0006487">
    <property type="term" value="P:protein N-linked glycosylation"/>
    <property type="evidence" value="ECO:0007669"/>
    <property type="project" value="TreeGrafter"/>
</dbReference>